<name>A0A166PRV3_9AGAM</name>
<accession>A0A166PRV3</accession>
<keyword evidence="2" id="KW-1185">Reference proteome</keyword>
<evidence type="ECO:0000313" key="2">
    <source>
        <dbReference type="Proteomes" id="UP000076532"/>
    </source>
</evidence>
<protein>
    <submittedName>
        <fullName evidence="1">Uncharacterized protein</fullName>
    </submittedName>
</protein>
<reference evidence="1 2" key="1">
    <citation type="journal article" date="2016" name="Mol. Biol. Evol.">
        <title>Comparative Genomics of Early-Diverging Mushroom-Forming Fungi Provides Insights into the Origins of Lignocellulose Decay Capabilities.</title>
        <authorList>
            <person name="Nagy L.G."/>
            <person name="Riley R."/>
            <person name="Tritt A."/>
            <person name="Adam C."/>
            <person name="Daum C."/>
            <person name="Floudas D."/>
            <person name="Sun H."/>
            <person name="Yadav J.S."/>
            <person name="Pangilinan J."/>
            <person name="Larsson K.H."/>
            <person name="Matsuura K."/>
            <person name="Barry K."/>
            <person name="Labutti K."/>
            <person name="Kuo R."/>
            <person name="Ohm R.A."/>
            <person name="Bhattacharya S.S."/>
            <person name="Shirouzu T."/>
            <person name="Yoshinaga Y."/>
            <person name="Martin F.M."/>
            <person name="Grigoriev I.V."/>
            <person name="Hibbett D.S."/>
        </authorList>
    </citation>
    <scope>NUCLEOTIDE SEQUENCE [LARGE SCALE GENOMIC DNA]</scope>
    <source>
        <strain evidence="1 2">CBS 109695</strain>
    </source>
</reference>
<evidence type="ECO:0000313" key="1">
    <source>
        <dbReference type="EMBL" id="KZP26382.1"/>
    </source>
</evidence>
<organism evidence="1 2">
    <name type="scientific">Athelia psychrophila</name>
    <dbReference type="NCBI Taxonomy" id="1759441"/>
    <lineage>
        <taxon>Eukaryota</taxon>
        <taxon>Fungi</taxon>
        <taxon>Dikarya</taxon>
        <taxon>Basidiomycota</taxon>
        <taxon>Agaricomycotina</taxon>
        <taxon>Agaricomycetes</taxon>
        <taxon>Agaricomycetidae</taxon>
        <taxon>Atheliales</taxon>
        <taxon>Atheliaceae</taxon>
        <taxon>Athelia</taxon>
    </lineage>
</organism>
<gene>
    <name evidence="1" type="ORF">FIBSPDRAFT_887466</name>
</gene>
<sequence>MASPVLPASGIQVDIFTPNVHVGIIGLRLRMGPLNLVDDGPLVTPGCIWFCLVKRGRGICCRFYVVRRLIQRDCGHRWTPQLGGSGRRRLQEKRGRVRARRIGIQYAVQDRSTWGTRGELRSRLGQRLARKQGKGCEDSTVEKQIARRY</sequence>
<dbReference type="EMBL" id="KV417515">
    <property type="protein sequence ID" value="KZP26382.1"/>
    <property type="molecule type" value="Genomic_DNA"/>
</dbReference>
<dbReference type="AlphaFoldDB" id="A0A166PRV3"/>
<proteinExistence type="predicted"/>
<dbReference type="Proteomes" id="UP000076532">
    <property type="component" value="Unassembled WGS sequence"/>
</dbReference>